<dbReference type="Gene3D" id="3.30.565.10">
    <property type="entry name" value="Histidine kinase-like ATPase, C-terminal domain"/>
    <property type="match status" value="1"/>
</dbReference>
<evidence type="ECO:0000259" key="10">
    <source>
        <dbReference type="SMART" id="SM00387"/>
    </source>
</evidence>
<evidence type="ECO:0000256" key="3">
    <source>
        <dbReference type="ARBA" id="ARBA00022553"/>
    </source>
</evidence>
<evidence type="ECO:0000313" key="12">
    <source>
        <dbReference type="Proteomes" id="UP000249061"/>
    </source>
</evidence>
<keyword evidence="9" id="KW-1133">Transmembrane helix</keyword>
<evidence type="ECO:0000256" key="7">
    <source>
        <dbReference type="ARBA" id="ARBA00022840"/>
    </source>
</evidence>
<dbReference type="GO" id="GO:0046983">
    <property type="term" value="F:protein dimerization activity"/>
    <property type="evidence" value="ECO:0007669"/>
    <property type="project" value="InterPro"/>
</dbReference>
<gene>
    <name evidence="11" type="ORF">DI536_07665</name>
</gene>
<comment type="catalytic activity">
    <reaction evidence="1">
        <text>ATP + protein L-histidine = ADP + protein N-phospho-L-histidine.</text>
        <dbReference type="EC" id="2.7.13.3"/>
    </reaction>
</comment>
<feature type="transmembrane region" description="Helical" evidence="9">
    <location>
        <begin position="69"/>
        <end position="94"/>
    </location>
</feature>
<feature type="transmembrane region" description="Helical" evidence="9">
    <location>
        <begin position="37"/>
        <end position="57"/>
    </location>
</feature>
<proteinExistence type="predicted"/>
<feature type="transmembrane region" description="Helical" evidence="9">
    <location>
        <begin position="134"/>
        <end position="151"/>
    </location>
</feature>
<feature type="transmembrane region" description="Helical" evidence="9">
    <location>
        <begin position="100"/>
        <end position="122"/>
    </location>
</feature>
<dbReference type="Proteomes" id="UP000249061">
    <property type="component" value="Unassembled WGS sequence"/>
</dbReference>
<evidence type="ECO:0000313" key="11">
    <source>
        <dbReference type="EMBL" id="PZR16158.1"/>
    </source>
</evidence>
<keyword evidence="5" id="KW-0547">Nucleotide-binding</keyword>
<evidence type="ECO:0000256" key="4">
    <source>
        <dbReference type="ARBA" id="ARBA00022679"/>
    </source>
</evidence>
<evidence type="ECO:0000256" key="1">
    <source>
        <dbReference type="ARBA" id="ARBA00000085"/>
    </source>
</evidence>
<keyword evidence="9" id="KW-0472">Membrane</keyword>
<keyword evidence="7" id="KW-0067">ATP-binding</keyword>
<evidence type="ECO:0000256" key="2">
    <source>
        <dbReference type="ARBA" id="ARBA00012438"/>
    </source>
</evidence>
<evidence type="ECO:0000256" key="9">
    <source>
        <dbReference type="SAM" id="Phobius"/>
    </source>
</evidence>
<dbReference type="Gene3D" id="1.20.5.1930">
    <property type="match status" value="1"/>
</dbReference>
<keyword evidence="4" id="KW-0808">Transferase</keyword>
<dbReference type="CDD" id="cd16917">
    <property type="entry name" value="HATPase_UhpB-NarQ-NarX-like"/>
    <property type="match status" value="1"/>
</dbReference>
<dbReference type="Pfam" id="PF07730">
    <property type="entry name" value="HisKA_3"/>
    <property type="match status" value="1"/>
</dbReference>
<dbReference type="AlphaFoldDB" id="A0A2W5V462"/>
<sequence length="358" mass="38009">MTRARPTFIQPASIVAILATTIPGVLQACSTVSAPRALVVVVSAAVATALAIPGLAWAEKREGNTALQVALAGYFVATTVALFASQGFGFLVAMPVVSVLVLYLPLSRAIVFAVAMLAFALAAIENPDARSHSALGIGSAFAFVVVFSLIARRERFARLEIERLSAELETLAATRERNRIAREFHDSVGHYLTVANVQLEAARATQLDREARIERVQGLLKDGLTELRRSVSMLRDTLPTAQPFAQALEALVNGSSGTLQITGEKRPLSGAVGFTLYRAAQEGLTNAQRHARARRIDVKLDYRSDSVRLEVCDDGQGTHGATGNGLAGVRERVELLGGTVTHGAGPTGGFVLSVEVPM</sequence>
<keyword evidence="6" id="KW-0418">Kinase</keyword>
<name>A0A2W5V462_9BACT</name>
<keyword evidence="9" id="KW-0812">Transmembrane</keyword>
<keyword evidence="8" id="KW-0902">Two-component regulatory system</keyword>
<reference evidence="11 12" key="1">
    <citation type="submission" date="2017-08" db="EMBL/GenBank/DDBJ databases">
        <title>Infants hospitalized years apart are colonized by the same room-sourced microbial strains.</title>
        <authorList>
            <person name="Brooks B."/>
            <person name="Olm M.R."/>
            <person name="Firek B.A."/>
            <person name="Baker R."/>
            <person name="Thomas B.C."/>
            <person name="Morowitz M.J."/>
            <person name="Banfield J.F."/>
        </authorList>
    </citation>
    <scope>NUCLEOTIDE SEQUENCE [LARGE SCALE GENOMIC DNA]</scope>
    <source>
        <strain evidence="11">S2_003_000_R2_14</strain>
    </source>
</reference>
<dbReference type="GO" id="GO:0000155">
    <property type="term" value="F:phosphorelay sensor kinase activity"/>
    <property type="evidence" value="ECO:0007669"/>
    <property type="project" value="InterPro"/>
</dbReference>
<accession>A0A2W5V462</accession>
<evidence type="ECO:0000256" key="6">
    <source>
        <dbReference type="ARBA" id="ARBA00022777"/>
    </source>
</evidence>
<dbReference type="InterPro" id="IPR011712">
    <property type="entry name" value="Sig_transdc_His_kin_sub3_dim/P"/>
</dbReference>
<dbReference type="InterPro" id="IPR036890">
    <property type="entry name" value="HATPase_C_sf"/>
</dbReference>
<feature type="domain" description="Histidine kinase/HSP90-like ATPase" evidence="10">
    <location>
        <begin position="271"/>
        <end position="358"/>
    </location>
</feature>
<dbReference type="SMART" id="SM00387">
    <property type="entry name" value="HATPase_c"/>
    <property type="match status" value="1"/>
</dbReference>
<dbReference type="EC" id="2.7.13.3" evidence="2"/>
<dbReference type="PANTHER" id="PTHR24421">
    <property type="entry name" value="NITRATE/NITRITE SENSOR PROTEIN NARX-RELATED"/>
    <property type="match status" value="1"/>
</dbReference>
<evidence type="ECO:0000256" key="5">
    <source>
        <dbReference type="ARBA" id="ARBA00022741"/>
    </source>
</evidence>
<dbReference type="InterPro" id="IPR003594">
    <property type="entry name" value="HATPase_dom"/>
</dbReference>
<evidence type="ECO:0000256" key="8">
    <source>
        <dbReference type="ARBA" id="ARBA00023012"/>
    </source>
</evidence>
<dbReference type="InterPro" id="IPR050482">
    <property type="entry name" value="Sensor_HK_TwoCompSys"/>
</dbReference>
<organism evidence="11 12">
    <name type="scientific">Archangium gephyra</name>
    <dbReference type="NCBI Taxonomy" id="48"/>
    <lineage>
        <taxon>Bacteria</taxon>
        <taxon>Pseudomonadati</taxon>
        <taxon>Myxococcota</taxon>
        <taxon>Myxococcia</taxon>
        <taxon>Myxococcales</taxon>
        <taxon>Cystobacterineae</taxon>
        <taxon>Archangiaceae</taxon>
        <taxon>Archangium</taxon>
    </lineage>
</organism>
<dbReference type="EMBL" id="QFQP01000004">
    <property type="protein sequence ID" value="PZR16158.1"/>
    <property type="molecule type" value="Genomic_DNA"/>
</dbReference>
<comment type="caution">
    <text evidence="11">The sequence shown here is derived from an EMBL/GenBank/DDBJ whole genome shotgun (WGS) entry which is preliminary data.</text>
</comment>
<dbReference type="PROSITE" id="PS51257">
    <property type="entry name" value="PROKAR_LIPOPROTEIN"/>
    <property type="match status" value="1"/>
</dbReference>
<dbReference type="Pfam" id="PF02518">
    <property type="entry name" value="HATPase_c"/>
    <property type="match status" value="1"/>
</dbReference>
<dbReference type="GO" id="GO:0016020">
    <property type="term" value="C:membrane"/>
    <property type="evidence" value="ECO:0007669"/>
    <property type="project" value="InterPro"/>
</dbReference>
<keyword evidence="3" id="KW-0597">Phosphoprotein</keyword>
<protein>
    <recommendedName>
        <fullName evidence="2">histidine kinase</fullName>
        <ecNumber evidence="2">2.7.13.3</ecNumber>
    </recommendedName>
</protein>
<dbReference type="PANTHER" id="PTHR24421:SF10">
    <property type="entry name" value="NITRATE_NITRITE SENSOR PROTEIN NARQ"/>
    <property type="match status" value="1"/>
</dbReference>
<dbReference type="GO" id="GO:0005524">
    <property type="term" value="F:ATP binding"/>
    <property type="evidence" value="ECO:0007669"/>
    <property type="project" value="UniProtKB-KW"/>
</dbReference>
<dbReference type="SUPFAM" id="SSF55874">
    <property type="entry name" value="ATPase domain of HSP90 chaperone/DNA topoisomerase II/histidine kinase"/>
    <property type="match status" value="1"/>
</dbReference>